<dbReference type="PANTHER" id="PTHR33221">
    <property type="entry name" value="WINGED HELIX-TURN-HELIX TRANSCRIPTIONAL REGULATOR, RRF2 FAMILY"/>
    <property type="match status" value="1"/>
</dbReference>
<accession>A0A2D0N8Y5</accession>
<keyword evidence="2" id="KW-1185">Reference proteome</keyword>
<dbReference type="InterPro" id="IPR000944">
    <property type="entry name" value="Tscrpt_reg_Rrf2"/>
</dbReference>
<dbReference type="Proteomes" id="UP000223913">
    <property type="component" value="Unassembled WGS sequence"/>
</dbReference>
<dbReference type="Pfam" id="PF02082">
    <property type="entry name" value="Rrf2"/>
    <property type="match status" value="1"/>
</dbReference>
<dbReference type="SUPFAM" id="SSF46785">
    <property type="entry name" value="Winged helix' DNA-binding domain"/>
    <property type="match status" value="1"/>
</dbReference>
<name>A0A2D0N8Y5_FLAN2</name>
<dbReference type="EMBL" id="PDUD01000023">
    <property type="protein sequence ID" value="PHN04935.1"/>
    <property type="molecule type" value="Genomic_DNA"/>
</dbReference>
<evidence type="ECO:0000313" key="1">
    <source>
        <dbReference type="EMBL" id="PHN04935.1"/>
    </source>
</evidence>
<dbReference type="PROSITE" id="PS51197">
    <property type="entry name" value="HTH_RRF2_2"/>
    <property type="match status" value="1"/>
</dbReference>
<dbReference type="Gene3D" id="1.10.10.10">
    <property type="entry name" value="Winged helix-like DNA-binding domain superfamily/Winged helix DNA-binding domain"/>
    <property type="match status" value="1"/>
</dbReference>
<dbReference type="GO" id="GO:0005829">
    <property type="term" value="C:cytosol"/>
    <property type="evidence" value="ECO:0007669"/>
    <property type="project" value="TreeGrafter"/>
</dbReference>
<dbReference type="AlphaFoldDB" id="A0A2D0N8Y5"/>
<dbReference type="RefSeq" id="WP_099151480.1">
    <property type="nucleotide sequence ID" value="NZ_PDUD01000023.1"/>
</dbReference>
<dbReference type="NCBIfam" id="TIGR00738">
    <property type="entry name" value="rrf2_super"/>
    <property type="match status" value="1"/>
</dbReference>
<organism evidence="1 2">
    <name type="scientific">Flavilitoribacter nigricans (strain ATCC 23147 / DSM 23189 / NBRC 102662 / NCIMB 1420 / SS-2)</name>
    <name type="common">Lewinella nigricans</name>
    <dbReference type="NCBI Taxonomy" id="1122177"/>
    <lineage>
        <taxon>Bacteria</taxon>
        <taxon>Pseudomonadati</taxon>
        <taxon>Bacteroidota</taxon>
        <taxon>Saprospiria</taxon>
        <taxon>Saprospirales</taxon>
        <taxon>Lewinellaceae</taxon>
        <taxon>Flavilitoribacter</taxon>
    </lineage>
</organism>
<dbReference type="OrthoDB" id="9808360at2"/>
<reference evidence="1 2" key="1">
    <citation type="submission" date="2017-10" db="EMBL/GenBank/DDBJ databases">
        <title>The draft genome sequence of Lewinella nigricans NBRC 102662.</title>
        <authorList>
            <person name="Wang K."/>
        </authorList>
    </citation>
    <scope>NUCLEOTIDE SEQUENCE [LARGE SCALE GENOMIC DNA]</scope>
    <source>
        <strain evidence="1 2">NBRC 102662</strain>
    </source>
</reference>
<gene>
    <name evidence="1" type="ORF">CRP01_18050</name>
</gene>
<proteinExistence type="predicted"/>
<dbReference type="InterPro" id="IPR036388">
    <property type="entry name" value="WH-like_DNA-bd_sf"/>
</dbReference>
<sequence>MKISAQDEYGLRILLQIARSEPEEGLSIAQLSELEGLSNAYIAKLTRTLRIAGFISSTRGQKGGYILAKPVNEIIIKDVLEALGGALFQKDFCQDYTGGLKLCTNSVDCSVRSLWQMVQMAVDRVLEKVTLEDLIGKEKDSISALKKLLEANALV</sequence>
<evidence type="ECO:0000313" key="2">
    <source>
        <dbReference type="Proteomes" id="UP000223913"/>
    </source>
</evidence>
<dbReference type="PANTHER" id="PTHR33221:SF15">
    <property type="entry name" value="HTH-TYPE TRANSCRIPTIONAL REGULATOR YWGB-RELATED"/>
    <property type="match status" value="1"/>
</dbReference>
<dbReference type="GO" id="GO:0003700">
    <property type="term" value="F:DNA-binding transcription factor activity"/>
    <property type="evidence" value="ECO:0007669"/>
    <property type="project" value="TreeGrafter"/>
</dbReference>
<protein>
    <submittedName>
        <fullName evidence="1">Transcriptional regulator</fullName>
    </submittedName>
</protein>
<comment type="caution">
    <text evidence="1">The sequence shown here is derived from an EMBL/GenBank/DDBJ whole genome shotgun (WGS) entry which is preliminary data.</text>
</comment>
<dbReference type="InterPro" id="IPR036390">
    <property type="entry name" value="WH_DNA-bd_sf"/>
</dbReference>